<evidence type="ECO:0000256" key="8">
    <source>
        <dbReference type="ARBA" id="ARBA00023242"/>
    </source>
</evidence>
<keyword evidence="7 10" id="KW-0226">DNA condensation</keyword>
<feature type="compositionally biased region" description="Basic residues" evidence="11">
    <location>
        <begin position="1362"/>
        <end position="1383"/>
    </location>
</feature>
<feature type="region of interest" description="Disordered" evidence="11">
    <location>
        <begin position="1"/>
        <end position="55"/>
    </location>
</feature>
<reference evidence="14" key="1">
    <citation type="submission" date="2022-07" db="EMBL/GenBank/DDBJ databases">
        <title>Genome Sequence of Leucocoprinus birnbaumii.</title>
        <authorList>
            <person name="Buettner E."/>
        </authorList>
    </citation>
    <scope>NUCLEOTIDE SEQUENCE</scope>
    <source>
        <strain evidence="14">VT141</strain>
    </source>
</reference>
<dbReference type="GO" id="GO:0000779">
    <property type="term" value="C:condensed chromosome, centromeric region"/>
    <property type="evidence" value="ECO:0007669"/>
    <property type="project" value="TreeGrafter"/>
</dbReference>
<name>A0AAD5YX90_9AGAR</name>
<dbReference type="Proteomes" id="UP001213000">
    <property type="component" value="Unassembled WGS sequence"/>
</dbReference>
<dbReference type="InterPro" id="IPR011989">
    <property type="entry name" value="ARM-like"/>
</dbReference>
<evidence type="ECO:0000256" key="3">
    <source>
        <dbReference type="ARBA" id="ARBA00009606"/>
    </source>
</evidence>
<dbReference type="GO" id="GO:0005634">
    <property type="term" value="C:nucleus"/>
    <property type="evidence" value="ECO:0007669"/>
    <property type="project" value="UniProtKB-SubCell"/>
</dbReference>
<feature type="domain" description="Condensin complex subunit 1 N-terminal" evidence="13">
    <location>
        <begin position="114"/>
        <end position="291"/>
    </location>
</feature>
<accession>A0AAD5YX90</accession>
<evidence type="ECO:0000256" key="1">
    <source>
        <dbReference type="ARBA" id="ARBA00004123"/>
    </source>
</evidence>
<evidence type="ECO:0000256" key="9">
    <source>
        <dbReference type="ARBA" id="ARBA00023306"/>
    </source>
</evidence>
<evidence type="ECO:0000256" key="2">
    <source>
        <dbReference type="ARBA" id="ARBA00004286"/>
    </source>
</evidence>
<feature type="compositionally biased region" description="Acidic residues" evidence="11">
    <location>
        <begin position="925"/>
        <end position="940"/>
    </location>
</feature>
<keyword evidence="9 10" id="KW-0131">Cell cycle</keyword>
<dbReference type="SUPFAM" id="SSF48371">
    <property type="entry name" value="ARM repeat"/>
    <property type="match status" value="1"/>
</dbReference>
<comment type="function">
    <text evidence="10">Regulatory subunit of the condensin complex, a complex required for conversion of interphase chromatin into mitotic-like condense chromosomes. The condensin complex probably introduces positive supercoils into relaxed DNA in the presence of type I topoisomerases and converts nicked DNA into positive knotted forms in the presence of type II topoisomerases.</text>
</comment>
<feature type="region of interest" description="Disordered" evidence="11">
    <location>
        <begin position="1006"/>
        <end position="1041"/>
    </location>
</feature>
<feature type="compositionally biased region" description="Basic and acidic residues" evidence="11">
    <location>
        <begin position="1006"/>
        <end position="1031"/>
    </location>
</feature>
<keyword evidence="4" id="KW-0158">Chromosome</keyword>
<feature type="region of interest" description="Disordered" evidence="11">
    <location>
        <begin position="529"/>
        <end position="628"/>
    </location>
</feature>
<keyword evidence="8" id="KW-0539">Nucleus</keyword>
<comment type="similarity">
    <text evidence="3 10">Belongs to the CND1 (condensin subunit 1) family.</text>
</comment>
<keyword evidence="15" id="KW-1185">Reference proteome</keyword>
<evidence type="ECO:0000256" key="11">
    <source>
        <dbReference type="SAM" id="MobiDB-lite"/>
    </source>
</evidence>
<dbReference type="InterPro" id="IPR024324">
    <property type="entry name" value="Condensin_cplx_su1_N"/>
</dbReference>
<dbReference type="GO" id="GO:0000796">
    <property type="term" value="C:condensin complex"/>
    <property type="evidence" value="ECO:0007669"/>
    <property type="project" value="TreeGrafter"/>
</dbReference>
<feature type="region of interest" description="Disordered" evidence="11">
    <location>
        <begin position="170"/>
        <end position="198"/>
    </location>
</feature>
<evidence type="ECO:0000256" key="6">
    <source>
        <dbReference type="ARBA" id="ARBA00022776"/>
    </source>
</evidence>
<gene>
    <name evidence="14" type="ORF">NP233_g4807</name>
</gene>
<dbReference type="InterPro" id="IPR007673">
    <property type="entry name" value="Condensin_cplx_su1"/>
</dbReference>
<evidence type="ECO:0000259" key="13">
    <source>
        <dbReference type="Pfam" id="PF12922"/>
    </source>
</evidence>
<evidence type="ECO:0000259" key="12">
    <source>
        <dbReference type="Pfam" id="PF12717"/>
    </source>
</evidence>
<keyword evidence="5 10" id="KW-0132">Cell division</keyword>
<feature type="compositionally biased region" description="Polar residues" evidence="11">
    <location>
        <begin position="952"/>
        <end position="964"/>
    </location>
</feature>
<evidence type="ECO:0000256" key="4">
    <source>
        <dbReference type="ARBA" id="ARBA00022454"/>
    </source>
</evidence>
<protein>
    <recommendedName>
        <fullName evidence="10">Condensin complex subunit 1</fullName>
    </recommendedName>
</protein>
<feature type="compositionally biased region" description="Acidic residues" evidence="11">
    <location>
        <begin position="1032"/>
        <end position="1041"/>
    </location>
</feature>
<dbReference type="InterPro" id="IPR026971">
    <property type="entry name" value="CND1/NCAPD3"/>
</dbReference>
<dbReference type="InterPro" id="IPR032682">
    <property type="entry name" value="Cnd1_C"/>
</dbReference>
<feature type="compositionally biased region" description="Basic residues" evidence="11">
    <location>
        <begin position="565"/>
        <end position="575"/>
    </location>
</feature>
<comment type="subcellular location">
    <subcellularLocation>
        <location evidence="2">Chromosome</location>
    </subcellularLocation>
    <subcellularLocation>
        <location evidence="1">Nucleus</location>
    </subcellularLocation>
</comment>
<feature type="compositionally biased region" description="Acidic residues" evidence="11">
    <location>
        <begin position="547"/>
        <end position="561"/>
    </location>
</feature>
<dbReference type="EMBL" id="JANIEX010000269">
    <property type="protein sequence ID" value="KAJ3569809.1"/>
    <property type="molecule type" value="Genomic_DNA"/>
</dbReference>
<dbReference type="PANTHER" id="PTHR14222:SF2">
    <property type="entry name" value="CONDENSIN COMPLEX SUBUNIT 1"/>
    <property type="match status" value="1"/>
</dbReference>
<feature type="compositionally biased region" description="Basic residues" evidence="11">
    <location>
        <begin position="618"/>
        <end position="628"/>
    </location>
</feature>
<feature type="compositionally biased region" description="Acidic residues" evidence="11">
    <location>
        <begin position="594"/>
        <end position="614"/>
    </location>
</feature>
<evidence type="ECO:0000256" key="7">
    <source>
        <dbReference type="ARBA" id="ARBA00023067"/>
    </source>
</evidence>
<keyword evidence="6 10" id="KW-0498">Mitosis</keyword>
<feature type="compositionally biased region" description="Polar residues" evidence="11">
    <location>
        <begin position="1"/>
        <end position="13"/>
    </location>
</feature>
<proteinExistence type="inferred from homology"/>
<dbReference type="PANTHER" id="PTHR14222">
    <property type="entry name" value="CONDENSIN"/>
    <property type="match status" value="1"/>
</dbReference>
<evidence type="ECO:0000313" key="14">
    <source>
        <dbReference type="EMBL" id="KAJ3569809.1"/>
    </source>
</evidence>
<dbReference type="GO" id="GO:0042393">
    <property type="term" value="F:histone binding"/>
    <property type="evidence" value="ECO:0007669"/>
    <property type="project" value="TreeGrafter"/>
</dbReference>
<evidence type="ECO:0000313" key="15">
    <source>
        <dbReference type="Proteomes" id="UP001213000"/>
    </source>
</evidence>
<dbReference type="GO" id="GO:0007076">
    <property type="term" value="P:mitotic chromosome condensation"/>
    <property type="evidence" value="ECO:0007669"/>
    <property type="project" value="InterPro"/>
</dbReference>
<dbReference type="Pfam" id="PF12717">
    <property type="entry name" value="Cnd1"/>
    <property type="match status" value="1"/>
</dbReference>
<dbReference type="Pfam" id="PF12922">
    <property type="entry name" value="Cnd1_N"/>
    <property type="match status" value="1"/>
</dbReference>
<dbReference type="GO" id="GO:0010032">
    <property type="term" value="P:meiotic chromosome condensation"/>
    <property type="evidence" value="ECO:0007669"/>
    <property type="project" value="TreeGrafter"/>
</dbReference>
<dbReference type="InterPro" id="IPR016024">
    <property type="entry name" value="ARM-type_fold"/>
</dbReference>
<evidence type="ECO:0000256" key="5">
    <source>
        <dbReference type="ARBA" id="ARBA00022618"/>
    </source>
</evidence>
<organism evidence="14 15">
    <name type="scientific">Leucocoprinus birnbaumii</name>
    <dbReference type="NCBI Taxonomy" id="56174"/>
    <lineage>
        <taxon>Eukaryota</taxon>
        <taxon>Fungi</taxon>
        <taxon>Dikarya</taxon>
        <taxon>Basidiomycota</taxon>
        <taxon>Agaricomycotina</taxon>
        <taxon>Agaricomycetes</taxon>
        <taxon>Agaricomycetidae</taxon>
        <taxon>Agaricales</taxon>
        <taxon>Agaricineae</taxon>
        <taxon>Agaricaceae</taxon>
        <taxon>Leucocoprinus</taxon>
    </lineage>
</organism>
<dbReference type="Gene3D" id="1.25.10.10">
    <property type="entry name" value="Leucine-rich Repeat Variant"/>
    <property type="match status" value="1"/>
</dbReference>
<dbReference type="PIRSF" id="PIRSF017127">
    <property type="entry name" value="Condensin_D2"/>
    <property type="match status" value="1"/>
</dbReference>
<sequence length="1395" mass="156590">MSTSNNSSKTSVGDDSVKGQSRIAITPLCPSTPRPSLVSLPPVTGKEGSSDVRSGGGDILVNALLLRRDDGDNDPPPSTAAVEAVANSSSAITDPEVFDVFRSVLKHSTSVAGTVMNKLLDSITSGLQGELESTLRDIETGDQEACLAHKMPLEQFAFLLHWFVTVAANIKPNDDDGPPPPTQKARRGRGGKAGGGRSAKAAAARLQEDFSWEAQIPTTFSVISKVIIRVGTHWQRIWAAMTEKEVFISCLVKPAYQALENEQYMKGTEVKMAAQKVICLSVKHHNQVLAANTNIIQNLQFYEHLPEILADLLYILATQYDHTQLGDDILREIAGKTFNAQDSKGPRNFSRFLIKYAEYLPRSVLKQISLLLAQLDSEASRTAYPMRIAMVEVLGYIIRELAGTSEDNADQKQVQKQMAGLFDLLHERALDISSYVRTKVFSVLSRTFDLQGAPKFPKQRIESTRIAIESLEDKASTVRKAAVSLLTKLIVTHPYGMMHGGTLQMDVFETEYESVKQQLGKLEAKIGRAVEMQDEDEGEGPQKEKEGLEEDEEEKSDDDGDGSPKKRKKSKKNKKPRGEDGTAMDVDEDKGASTEEDEDDENEDDDSMSVDGEEGAPKKKKKASKLKPRKSELNFEALTQEQQALSALEADEHLHLRLKKKYYTEALTFIRLLDEGKENLVKLLGSLNKAEVLETMEFFRIAHEYQVKDSRDGIQKMIHLIWTKDNSNAVSGEGEELKGIRQRLLEVYQNLYLEVGEDEEKVRVNRITRNLIELTYECSLAEITSLEEMLRIMMEGDYIEKEVGFGKIGSQDLQLARYSCIALQRLGGSVKKVKGSLDDKSTRYPMNHPIFTVLAKMIEKPSRDRDWFQMAEHIVNTVYALGTDPSQWAKNVLISLSARAFAPKDPADKDAEDQEMNDVEKDLQAEDNEEDKSEKEDDGGEGERMDADGDVSMSQPASAFTQASQGGGAGKEAFDTFKVSQLLSVVGQVALKQLVFMESVEREWKRQKDEKLAEEKKAKEAKRGKSSKDKDGEELDQVVGNAEDEIGDKMHTIRHEELLYGEGALLAPYANVVVAICRRYPRYRNSLVRNIATVAFGKLLCVSQRFCEENLPLLFRILETSKDATIRSNVVIALGDIALSFSNLIDENSHELYRGLSDGVVQVKKNTLMVLTHLILNAMIKVKGELGEMAKCLQDKDARIQDLAKLFFKELSTKENAIYNNLPDVISHLSTGEHAVPEEEFKNILSYIFTFIDKEKQAENIVEKLCQRFRLSEDPRQWRDIAYCLSLLPFKSERSVKKLIDGLQFYRDKLHEPEVYARFEEILVKARSNKSKDKPDTELDEFEKILLEHKTQGEEDQAFEKKIKKKAAKKRGTRRAPPRRKVSNRQSVAEGDDDE</sequence>
<comment type="caution">
    <text evidence="14">The sequence shown here is derived from an EMBL/GenBank/DDBJ whole genome shotgun (WGS) entry which is preliminary data.</text>
</comment>
<dbReference type="GO" id="GO:0051301">
    <property type="term" value="P:cell division"/>
    <property type="evidence" value="ECO:0007669"/>
    <property type="project" value="UniProtKB-KW"/>
</dbReference>
<evidence type="ECO:0000256" key="10">
    <source>
        <dbReference type="PIRNR" id="PIRNR017127"/>
    </source>
</evidence>
<feature type="domain" description="Condensin complex subunit 1 C-terminal" evidence="12">
    <location>
        <begin position="1125"/>
        <end position="1286"/>
    </location>
</feature>
<feature type="region of interest" description="Disordered" evidence="11">
    <location>
        <begin position="1356"/>
        <end position="1395"/>
    </location>
</feature>
<feature type="region of interest" description="Disordered" evidence="11">
    <location>
        <begin position="904"/>
        <end position="967"/>
    </location>
</feature>